<dbReference type="CDD" id="cd16936">
    <property type="entry name" value="HATPase_RsbW-like"/>
    <property type="match status" value="1"/>
</dbReference>
<keyword evidence="4" id="KW-0067">ATP-binding</keyword>
<dbReference type="InterPro" id="IPR050267">
    <property type="entry name" value="Anti-sigma-factor_SerPK"/>
</dbReference>
<dbReference type="PANTHER" id="PTHR35526:SF3">
    <property type="entry name" value="ANTI-SIGMA-F FACTOR RSBW"/>
    <property type="match status" value="1"/>
</dbReference>
<dbReference type="GO" id="GO:0004674">
    <property type="term" value="F:protein serine/threonine kinase activity"/>
    <property type="evidence" value="ECO:0007669"/>
    <property type="project" value="UniProtKB-KW"/>
</dbReference>
<keyword evidence="4" id="KW-0547">Nucleotide-binding</keyword>
<comment type="caution">
    <text evidence="4">The sequence shown here is derived from an EMBL/GenBank/DDBJ whole genome shotgun (WGS) entry which is preliminary data.</text>
</comment>
<evidence type="ECO:0000256" key="2">
    <source>
        <dbReference type="SAM" id="MobiDB-lite"/>
    </source>
</evidence>
<feature type="domain" description="Histidine kinase/HSP90-like ATPase" evidence="3">
    <location>
        <begin position="79"/>
        <end position="191"/>
    </location>
</feature>
<sequence length="204" mass="21583">MRTYVAQYVNAALTLPFRVDRTMELATAGGPANSSPRADSPFVPRKPTVCPSGIRASDTPEHGRSPLRVRGQESLGVQPLPESLRRARRAARGVVERWHPTESDLVDRAELVVGELLANSYLHAGPTADGAIGLALTGTSTGVLVVVEDGANTSGSPDIREPCETGRGLALVDSASNSWSWHTNRAGGRTTWAFVSRTGFGAPA</sequence>
<dbReference type="OrthoDB" id="3479721at2"/>
<keyword evidence="5" id="KW-1185">Reference proteome</keyword>
<evidence type="ECO:0000313" key="5">
    <source>
        <dbReference type="Proteomes" id="UP000327000"/>
    </source>
</evidence>
<keyword evidence="1" id="KW-0723">Serine/threonine-protein kinase</keyword>
<dbReference type="InterPro" id="IPR036890">
    <property type="entry name" value="HATPase_C_sf"/>
</dbReference>
<dbReference type="EMBL" id="VOKX01000106">
    <property type="protein sequence ID" value="KAB7835758.1"/>
    <property type="molecule type" value="Genomic_DNA"/>
</dbReference>
<reference evidence="4 5" key="1">
    <citation type="journal article" date="2019" name="Microb. Cell Fact.">
        <title>Exploring novel herbicidin analogues by transcriptional regulator overexpression and MS/MS molecular networking.</title>
        <authorList>
            <person name="Shi Y."/>
            <person name="Gu R."/>
            <person name="Li Y."/>
            <person name="Wang X."/>
            <person name="Ren W."/>
            <person name="Li X."/>
            <person name="Wang L."/>
            <person name="Xie Y."/>
            <person name="Hong B."/>
        </authorList>
    </citation>
    <scope>NUCLEOTIDE SEQUENCE [LARGE SCALE GENOMIC DNA]</scope>
    <source>
        <strain evidence="4 5">US-43</strain>
    </source>
</reference>
<dbReference type="GO" id="GO:0005524">
    <property type="term" value="F:ATP binding"/>
    <property type="evidence" value="ECO:0007669"/>
    <property type="project" value="UniProtKB-KW"/>
</dbReference>
<protein>
    <submittedName>
        <fullName evidence="4">ATP-binding protein</fullName>
    </submittedName>
</protein>
<dbReference type="Pfam" id="PF13581">
    <property type="entry name" value="HATPase_c_2"/>
    <property type="match status" value="1"/>
</dbReference>
<organism evidence="4 5">
    <name type="scientific">Streptomyces mobaraensis</name>
    <name type="common">Streptoverticillium mobaraense</name>
    <dbReference type="NCBI Taxonomy" id="35621"/>
    <lineage>
        <taxon>Bacteria</taxon>
        <taxon>Bacillati</taxon>
        <taxon>Actinomycetota</taxon>
        <taxon>Actinomycetes</taxon>
        <taxon>Kitasatosporales</taxon>
        <taxon>Streptomycetaceae</taxon>
        <taxon>Streptomyces</taxon>
    </lineage>
</organism>
<accession>A0A5N5W1J1</accession>
<proteinExistence type="predicted"/>
<keyword evidence="1" id="KW-0808">Transferase</keyword>
<dbReference type="AlphaFoldDB" id="A0A5N5W1J1"/>
<evidence type="ECO:0000256" key="1">
    <source>
        <dbReference type="ARBA" id="ARBA00022527"/>
    </source>
</evidence>
<feature type="region of interest" description="Disordered" evidence="2">
    <location>
        <begin position="28"/>
        <end position="67"/>
    </location>
</feature>
<dbReference type="SUPFAM" id="SSF55874">
    <property type="entry name" value="ATPase domain of HSP90 chaperone/DNA topoisomerase II/histidine kinase"/>
    <property type="match status" value="1"/>
</dbReference>
<dbReference type="Gene3D" id="3.30.565.10">
    <property type="entry name" value="Histidine kinase-like ATPase, C-terminal domain"/>
    <property type="match status" value="1"/>
</dbReference>
<evidence type="ECO:0000313" key="4">
    <source>
        <dbReference type="EMBL" id="KAB7835758.1"/>
    </source>
</evidence>
<gene>
    <name evidence="4" type="ORF">FRZ00_26425</name>
</gene>
<name>A0A5N5W1J1_STRMB</name>
<dbReference type="PANTHER" id="PTHR35526">
    <property type="entry name" value="ANTI-SIGMA-F FACTOR RSBW-RELATED"/>
    <property type="match status" value="1"/>
</dbReference>
<dbReference type="Proteomes" id="UP000327000">
    <property type="component" value="Unassembled WGS sequence"/>
</dbReference>
<evidence type="ECO:0000259" key="3">
    <source>
        <dbReference type="Pfam" id="PF13581"/>
    </source>
</evidence>
<keyword evidence="1" id="KW-0418">Kinase</keyword>
<dbReference type="InterPro" id="IPR003594">
    <property type="entry name" value="HATPase_dom"/>
</dbReference>